<dbReference type="SUPFAM" id="SSF50729">
    <property type="entry name" value="PH domain-like"/>
    <property type="match status" value="1"/>
</dbReference>
<reference evidence="2" key="1">
    <citation type="submission" date="2017-05" db="UniProtKB">
        <authorList>
            <consortium name="EnsemblMetazoa"/>
        </authorList>
    </citation>
    <scope>IDENTIFICATION</scope>
</reference>
<evidence type="ECO:0008006" key="3">
    <source>
        <dbReference type="Google" id="ProtNLM"/>
    </source>
</evidence>
<sequence length="268" mass="30977">MARKGECKIVLENYLQRKCSYIWQIFTKYKKEYAQLMLYEDGSSVIEFKTDVNGRVKFRYEMESCIGVYLRVQMDQARADWPVNSNPECCFTLINHDDNNVFLVADESKIAHRWAWKLSEYSKAPQTVRKSNEEFSINDLIDVFDVLNDEPSLLSCDPSSWKFLVKTDSVESSPNETSDETPKTGVSPDEDEIISKEEPKWSTSSENVSPLPKPLDDPKDPINDEGETVHPKSLCIMYTKHREEELGLQMVMAVMKHKPSPKLTNFKR</sequence>
<dbReference type="InParanoid" id="A0A1X7U7D6"/>
<evidence type="ECO:0000313" key="2">
    <source>
        <dbReference type="EnsemblMetazoa" id="Aqu2.1.23568_001"/>
    </source>
</evidence>
<protein>
    <recommendedName>
        <fullName evidence="3">PH domain-containing protein</fullName>
    </recommendedName>
</protein>
<organism evidence="2">
    <name type="scientific">Amphimedon queenslandica</name>
    <name type="common">Sponge</name>
    <dbReference type="NCBI Taxonomy" id="400682"/>
    <lineage>
        <taxon>Eukaryota</taxon>
        <taxon>Metazoa</taxon>
        <taxon>Porifera</taxon>
        <taxon>Demospongiae</taxon>
        <taxon>Heteroscleromorpha</taxon>
        <taxon>Haplosclerida</taxon>
        <taxon>Niphatidae</taxon>
        <taxon>Amphimedon</taxon>
    </lineage>
</organism>
<dbReference type="AlphaFoldDB" id="A0A1X7U7D6"/>
<accession>A0A1X7U7D6</accession>
<proteinExistence type="predicted"/>
<feature type="compositionally biased region" description="Basic and acidic residues" evidence="1">
    <location>
        <begin position="214"/>
        <end position="230"/>
    </location>
</feature>
<evidence type="ECO:0000256" key="1">
    <source>
        <dbReference type="SAM" id="MobiDB-lite"/>
    </source>
</evidence>
<feature type="region of interest" description="Disordered" evidence="1">
    <location>
        <begin position="167"/>
        <end position="232"/>
    </location>
</feature>
<dbReference type="EnsemblMetazoa" id="Aqu2.1.23568_001">
    <property type="protein sequence ID" value="Aqu2.1.23568_001"/>
    <property type="gene ID" value="Aqu2.1.23568"/>
</dbReference>
<name>A0A1X7U7D6_AMPQE</name>